<sequence>MTITTNDKKQLIENYCNYIIDGLDMDSLLQIAYDLLEREYEKYSWDEIQGEIVDLYDEDTLIELLPEGNNE</sequence>
<dbReference type="Pfam" id="PF24012">
    <property type="entry name" value="DUF7326"/>
    <property type="match status" value="1"/>
</dbReference>
<evidence type="ECO:0000313" key="2">
    <source>
        <dbReference type="EMBL" id="AON99947.1"/>
    </source>
</evidence>
<evidence type="ECO:0000313" key="5">
    <source>
        <dbReference type="Proteomes" id="UP000220290"/>
    </source>
</evidence>
<accession>A0A1D7RD47</accession>
<dbReference type="EMBL" id="KX349237">
    <property type="protein sequence ID" value="AON99947.1"/>
    <property type="molecule type" value="Genomic_DNA"/>
</dbReference>
<evidence type="ECO:0000313" key="1">
    <source>
        <dbReference type="EMBL" id="AON99305.1"/>
    </source>
</evidence>
<proteinExistence type="predicted"/>
<dbReference type="EMBL" id="KX349273">
    <property type="protein sequence ID" value="AOO07648.1"/>
    <property type="molecule type" value="Genomic_DNA"/>
</dbReference>
<dbReference type="Proteomes" id="UP000220657">
    <property type="component" value="Segment"/>
</dbReference>
<organism evidence="1 5">
    <name type="scientific">Synechococcus phage S-RIM2</name>
    <dbReference type="NCBI Taxonomy" id="687800"/>
    <lineage>
        <taxon>Viruses</taxon>
        <taxon>Duplodnaviria</taxon>
        <taxon>Heunggongvirae</taxon>
        <taxon>Uroviricota</taxon>
        <taxon>Caudoviricetes</taxon>
        <taxon>Pantevenvirales</taxon>
        <taxon>Kyanoviridae</taxon>
        <taxon>Nerrivikvirus</taxon>
        <taxon>Nerrivikvirus srim2</taxon>
    </lineage>
</organism>
<dbReference type="Proteomes" id="UP000220375">
    <property type="component" value="Segment"/>
</dbReference>
<evidence type="ECO:0000313" key="3">
    <source>
        <dbReference type="EMBL" id="AOO07648.1"/>
    </source>
</evidence>
<evidence type="ECO:0000313" key="6">
    <source>
        <dbReference type="Proteomes" id="UP000220375"/>
    </source>
</evidence>
<evidence type="ECO:0000313" key="4">
    <source>
        <dbReference type="EMBL" id="AOO08508.1"/>
    </source>
</evidence>
<dbReference type="InterPro" id="IPR055750">
    <property type="entry name" value="DUF7326"/>
</dbReference>
<name>A0A1D7RD47_9CAUD</name>
<reference evidence="5 6" key="1">
    <citation type="journal article" date="2016" name="Environ. Microbiol.">
        <title>Genomic diversification of marine cyanophages into stable ecotypes.</title>
        <authorList>
            <person name="Marston M.F."/>
            <person name="Martiny J.B."/>
        </authorList>
    </citation>
    <scope>NUCLEOTIDE SEQUENCE [LARGE SCALE GENOMIC DNA]</scope>
    <source>
        <strain evidence="1">LIS_12_1010</strain>
        <strain evidence="2">Np_01_0709</strain>
        <strain evidence="3">W1_01_0910</strain>
        <strain evidence="4">W1_12_0909</strain>
    </source>
</reference>
<protein>
    <submittedName>
        <fullName evidence="1">Uncharacterized protein</fullName>
    </submittedName>
</protein>
<dbReference type="EMBL" id="KX349277">
    <property type="protein sequence ID" value="AOO08508.1"/>
    <property type="molecule type" value="Genomic_DNA"/>
</dbReference>
<dbReference type="Proteomes" id="UP000220290">
    <property type="component" value="Segment"/>
</dbReference>
<gene>
    <name evidence="1" type="ORF">LIS121010_076</name>
    <name evidence="2" type="ORF">Np010709_076</name>
    <name evidence="3" type="ORF">W1010910_076</name>
    <name evidence="4" type="ORF">W1120909_076</name>
</gene>
<dbReference type="Proteomes" id="UP000220738">
    <property type="component" value="Segment"/>
</dbReference>
<dbReference type="EMBL" id="KX349234">
    <property type="protein sequence ID" value="AON99305.1"/>
    <property type="molecule type" value="Genomic_DNA"/>
</dbReference>